<dbReference type="RefSeq" id="WP_206940131.1">
    <property type="nucleotide sequence ID" value="NZ_JAFLNF010000003.1"/>
</dbReference>
<keyword evidence="8" id="KW-1185">Reference proteome</keyword>
<feature type="transmembrane region" description="Helical" evidence="6">
    <location>
        <begin position="191"/>
        <end position="209"/>
    </location>
</feature>
<reference evidence="7" key="1">
    <citation type="submission" date="2021-03" db="EMBL/GenBank/DDBJ databases">
        <title>Roseibium sp. CAU 1637 isolated from Incheon.</title>
        <authorList>
            <person name="Kim W."/>
        </authorList>
    </citation>
    <scope>NUCLEOTIDE SEQUENCE</scope>
    <source>
        <strain evidence="7">CAU 1637</strain>
    </source>
</reference>
<evidence type="ECO:0000256" key="1">
    <source>
        <dbReference type="ARBA" id="ARBA00004651"/>
    </source>
</evidence>
<evidence type="ECO:0000313" key="8">
    <source>
        <dbReference type="Proteomes" id="UP000664779"/>
    </source>
</evidence>
<dbReference type="AlphaFoldDB" id="A0A939EMW2"/>
<dbReference type="PANTHER" id="PTHR30086">
    <property type="entry name" value="ARGININE EXPORTER PROTEIN ARGO"/>
    <property type="match status" value="1"/>
</dbReference>
<dbReference type="GO" id="GO:0005886">
    <property type="term" value="C:plasma membrane"/>
    <property type="evidence" value="ECO:0007669"/>
    <property type="project" value="UniProtKB-SubCell"/>
</dbReference>
<evidence type="ECO:0000256" key="5">
    <source>
        <dbReference type="ARBA" id="ARBA00023136"/>
    </source>
</evidence>
<accession>A0A939EMW2</accession>
<protein>
    <submittedName>
        <fullName evidence="7">LysE family transporter</fullName>
    </submittedName>
</protein>
<evidence type="ECO:0000256" key="2">
    <source>
        <dbReference type="ARBA" id="ARBA00022475"/>
    </source>
</evidence>
<evidence type="ECO:0000256" key="6">
    <source>
        <dbReference type="SAM" id="Phobius"/>
    </source>
</evidence>
<keyword evidence="3 6" id="KW-0812">Transmembrane</keyword>
<dbReference type="Proteomes" id="UP000664779">
    <property type="component" value="Unassembled WGS sequence"/>
</dbReference>
<sequence>MITLEYLLIGIGVGLVTSAPVGPVNIMAIKHAAQQGFGKGVTVAFGAVVADTIYAALAVFSVSAVTTFVTGQEDLIKALGGLLLLGFGLRVYFSHPHMEPGEGGASALTDMVAAFLLTVTNPGVILGFVAILGGLGTWRPVAGDHLGALSMVAGVTCGAMLWWCAICWLVSHMTGRIDDTWLERANHIAGALLVVFAVGLYVDLLVRWVL</sequence>
<dbReference type="GO" id="GO:0015171">
    <property type="term" value="F:amino acid transmembrane transporter activity"/>
    <property type="evidence" value="ECO:0007669"/>
    <property type="project" value="TreeGrafter"/>
</dbReference>
<keyword evidence="5 6" id="KW-0472">Membrane</keyword>
<dbReference type="InterPro" id="IPR001123">
    <property type="entry name" value="LeuE-type"/>
</dbReference>
<gene>
    <name evidence="7" type="ORF">J0X15_09765</name>
</gene>
<feature type="transmembrane region" description="Helical" evidence="6">
    <location>
        <begin position="41"/>
        <end position="69"/>
    </location>
</feature>
<evidence type="ECO:0000256" key="3">
    <source>
        <dbReference type="ARBA" id="ARBA00022692"/>
    </source>
</evidence>
<feature type="transmembrane region" description="Helical" evidence="6">
    <location>
        <begin position="148"/>
        <end position="170"/>
    </location>
</feature>
<feature type="transmembrane region" description="Helical" evidence="6">
    <location>
        <begin position="6"/>
        <end position="29"/>
    </location>
</feature>
<evidence type="ECO:0000256" key="4">
    <source>
        <dbReference type="ARBA" id="ARBA00022989"/>
    </source>
</evidence>
<comment type="caution">
    <text evidence="7">The sequence shown here is derived from an EMBL/GenBank/DDBJ whole genome shotgun (WGS) entry which is preliminary data.</text>
</comment>
<keyword evidence="2" id="KW-1003">Cell membrane</keyword>
<proteinExistence type="predicted"/>
<evidence type="ECO:0000313" key="7">
    <source>
        <dbReference type="EMBL" id="MBO0345506.1"/>
    </source>
</evidence>
<comment type="subcellular location">
    <subcellularLocation>
        <location evidence="1">Cell membrane</location>
        <topology evidence="1">Multi-pass membrane protein</topology>
    </subcellularLocation>
</comment>
<organism evidence="7 8">
    <name type="scientific">Roseibium limicola</name>
    <dbReference type="NCBI Taxonomy" id="2816037"/>
    <lineage>
        <taxon>Bacteria</taxon>
        <taxon>Pseudomonadati</taxon>
        <taxon>Pseudomonadota</taxon>
        <taxon>Alphaproteobacteria</taxon>
        <taxon>Hyphomicrobiales</taxon>
        <taxon>Stappiaceae</taxon>
        <taxon>Roseibium</taxon>
    </lineage>
</organism>
<keyword evidence="4 6" id="KW-1133">Transmembrane helix</keyword>
<dbReference type="PANTHER" id="PTHR30086:SF20">
    <property type="entry name" value="ARGININE EXPORTER PROTEIN ARGO-RELATED"/>
    <property type="match status" value="1"/>
</dbReference>
<feature type="transmembrane region" description="Helical" evidence="6">
    <location>
        <begin position="75"/>
        <end position="93"/>
    </location>
</feature>
<dbReference type="Pfam" id="PF01810">
    <property type="entry name" value="LysE"/>
    <property type="match status" value="1"/>
</dbReference>
<feature type="transmembrane region" description="Helical" evidence="6">
    <location>
        <begin position="114"/>
        <end position="136"/>
    </location>
</feature>
<name>A0A939EMW2_9HYPH</name>
<dbReference type="EMBL" id="JAFLNF010000003">
    <property type="protein sequence ID" value="MBO0345506.1"/>
    <property type="molecule type" value="Genomic_DNA"/>
</dbReference>